<dbReference type="InterPro" id="IPR003779">
    <property type="entry name" value="CMD-like"/>
</dbReference>
<keyword evidence="4" id="KW-1185">Reference proteome</keyword>
<dbReference type="PANTHER" id="PTHR28180:SF2">
    <property type="entry name" value="PEROXISOMAL PROTEIN 2"/>
    <property type="match status" value="1"/>
</dbReference>
<feature type="chain" id="PRO_5009134229" description="Carboxymuconolactone decarboxylase-like domain-containing protein" evidence="1">
    <location>
        <begin position="20"/>
        <end position="269"/>
    </location>
</feature>
<protein>
    <recommendedName>
        <fullName evidence="2">Carboxymuconolactone decarboxylase-like domain-containing protein</fullName>
    </recommendedName>
</protein>
<dbReference type="OrthoDB" id="5537330at2759"/>
<evidence type="ECO:0000256" key="1">
    <source>
        <dbReference type="SAM" id="SignalP"/>
    </source>
</evidence>
<evidence type="ECO:0000313" key="4">
    <source>
        <dbReference type="Proteomes" id="UP000094385"/>
    </source>
</evidence>
<reference evidence="3 4" key="1">
    <citation type="journal article" date="2016" name="Proc. Natl. Acad. Sci. U.S.A.">
        <title>Comparative genomics of biotechnologically important yeasts.</title>
        <authorList>
            <person name="Riley R."/>
            <person name="Haridas S."/>
            <person name="Wolfe K.H."/>
            <person name="Lopes M.R."/>
            <person name="Hittinger C.T."/>
            <person name="Goeker M."/>
            <person name="Salamov A.A."/>
            <person name="Wisecaver J.H."/>
            <person name="Long T.M."/>
            <person name="Calvey C.H."/>
            <person name="Aerts A.L."/>
            <person name="Barry K.W."/>
            <person name="Choi C."/>
            <person name="Clum A."/>
            <person name="Coughlan A.Y."/>
            <person name="Deshpande S."/>
            <person name="Douglass A.P."/>
            <person name="Hanson S.J."/>
            <person name="Klenk H.-P."/>
            <person name="LaButti K.M."/>
            <person name="Lapidus A."/>
            <person name="Lindquist E.A."/>
            <person name="Lipzen A.M."/>
            <person name="Meier-Kolthoff J.P."/>
            <person name="Ohm R.A."/>
            <person name="Otillar R.P."/>
            <person name="Pangilinan J.L."/>
            <person name="Peng Y."/>
            <person name="Rokas A."/>
            <person name="Rosa C.A."/>
            <person name="Scheuner C."/>
            <person name="Sibirny A.A."/>
            <person name="Slot J.C."/>
            <person name="Stielow J.B."/>
            <person name="Sun H."/>
            <person name="Kurtzman C.P."/>
            <person name="Blackwell M."/>
            <person name="Grigoriev I.V."/>
            <person name="Jeffries T.W."/>
        </authorList>
    </citation>
    <scope>NUCLEOTIDE SEQUENCE [LARGE SCALE GENOMIC DNA]</scope>
    <source>
        <strain evidence="3 4">NRRL Y-11557</strain>
    </source>
</reference>
<sequence length="269" mass="29853">MTLLTGSILASLRSTPLLASSWYYIAAATFSVCNRPEEIPVIFRYAIEHDAAQYPISLQTISAQETWSRISPPGSLSGSTASFDSEDESLFVECSNADPDRVRIIARKTREALLKAAALGGLPKSINSLIQLRNATPHEFREDGVMRPEIPIEEEAHRGTEFWNRVYGKVSRRVLSQMSTAYPDLAHYAHQHVYSPLLSYTDVLSAKETSFVIIACLIPQDVNPQLKGHLKGGLNNGATKEEIMSVRDLSMRICRLCGISWKDEVAKLS</sequence>
<name>A0A1E3QFN5_LIPST</name>
<dbReference type="InterPro" id="IPR029032">
    <property type="entry name" value="AhpD-like"/>
</dbReference>
<organism evidence="3 4">
    <name type="scientific">Lipomyces starkeyi NRRL Y-11557</name>
    <dbReference type="NCBI Taxonomy" id="675824"/>
    <lineage>
        <taxon>Eukaryota</taxon>
        <taxon>Fungi</taxon>
        <taxon>Dikarya</taxon>
        <taxon>Ascomycota</taxon>
        <taxon>Saccharomycotina</taxon>
        <taxon>Lipomycetes</taxon>
        <taxon>Lipomycetales</taxon>
        <taxon>Lipomycetaceae</taxon>
        <taxon>Lipomyces</taxon>
    </lineage>
</organism>
<dbReference type="EMBL" id="KV454289">
    <property type="protein sequence ID" value="ODQ76505.1"/>
    <property type="molecule type" value="Genomic_DNA"/>
</dbReference>
<evidence type="ECO:0000259" key="2">
    <source>
        <dbReference type="Pfam" id="PF02627"/>
    </source>
</evidence>
<keyword evidence="1" id="KW-0732">Signal</keyword>
<dbReference type="Pfam" id="PF02627">
    <property type="entry name" value="CMD"/>
    <property type="match status" value="1"/>
</dbReference>
<feature type="signal peptide" evidence="1">
    <location>
        <begin position="1"/>
        <end position="19"/>
    </location>
</feature>
<dbReference type="SUPFAM" id="SSF69118">
    <property type="entry name" value="AhpD-like"/>
    <property type="match status" value="1"/>
</dbReference>
<feature type="domain" description="Carboxymuconolactone decarboxylase-like" evidence="2">
    <location>
        <begin position="202"/>
        <end position="248"/>
    </location>
</feature>
<dbReference type="Gene3D" id="1.20.1290.10">
    <property type="entry name" value="AhpD-like"/>
    <property type="match status" value="1"/>
</dbReference>
<dbReference type="PANTHER" id="PTHR28180">
    <property type="entry name" value="CONSERVED MITOCHONDRIAL PROTEIN-RELATED"/>
    <property type="match status" value="1"/>
</dbReference>
<evidence type="ECO:0000313" key="3">
    <source>
        <dbReference type="EMBL" id="ODQ76505.1"/>
    </source>
</evidence>
<dbReference type="GO" id="GO:0005777">
    <property type="term" value="C:peroxisome"/>
    <property type="evidence" value="ECO:0007669"/>
    <property type="project" value="EnsemblFungi"/>
</dbReference>
<dbReference type="GO" id="GO:0051920">
    <property type="term" value="F:peroxiredoxin activity"/>
    <property type="evidence" value="ECO:0007669"/>
    <property type="project" value="InterPro"/>
</dbReference>
<gene>
    <name evidence="3" type="ORF">LIPSTDRAFT_67426</name>
</gene>
<dbReference type="Proteomes" id="UP000094385">
    <property type="component" value="Unassembled WGS sequence"/>
</dbReference>
<proteinExistence type="predicted"/>
<accession>A0A1E3QFN5</accession>
<dbReference type="STRING" id="675824.A0A1E3QFN5"/>
<dbReference type="InterPro" id="IPR052999">
    <property type="entry name" value="PTS1_Protein"/>
</dbReference>
<dbReference type="AlphaFoldDB" id="A0A1E3QFN5"/>